<dbReference type="EMBL" id="KN838612">
    <property type="protein sequence ID" value="KIK01130.1"/>
    <property type="molecule type" value="Genomic_DNA"/>
</dbReference>
<keyword evidence="2" id="KW-1185">Reference proteome</keyword>
<dbReference type="Proteomes" id="UP000054477">
    <property type="component" value="Unassembled WGS sequence"/>
</dbReference>
<accession>A0A0C9WRE6</accession>
<organism evidence="1 2">
    <name type="scientific">Laccaria amethystina LaAM-08-1</name>
    <dbReference type="NCBI Taxonomy" id="1095629"/>
    <lineage>
        <taxon>Eukaryota</taxon>
        <taxon>Fungi</taxon>
        <taxon>Dikarya</taxon>
        <taxon>Basidiomycota</taxon>
        <taxon>Agaricomycotina</taxon>
        <taxon>Agaricomycetes</taxon>
        <taxon>Agaricomycetidae</taxon>
        <taxon>Agaricales</taxon>
        <taxon>Agaricineae</taxon>
        <taxon>Hydnangiaceae</taxon>
        <taxon>Laccaria</taxon>
    </lineage>
</organism>
<evidence type="ECO:0000313" key="2">
    <source>
        <dbReference type="Proteomes" id="UP000054477"/>
    </source>
</evidence>
<reference evidence="2" key="2">
    <citation type="submission" date="2015-01" db="EMBL/GenBank/DDBJ databases">
        <title>Evolutionary Origins and Diversification of the Mycorrhizal Mutualists.</title>
        <authorList>
            <consortium name="DOE Joint Genome Institute"/>
            <consortium name="Mycorrhizal Genomics Consortium"/>
            <person name="Kohler A."/>
            <person name="Kuo A."/>
            <person name="Nagy L.G."/>
            <person name="Floudas D."/>
            <person name="Copeland A."/>
            <person name="Barry K.W."/>
            <person name="Cichocki N."/>
            <person name="Veneault-Fourrey C."/>
            <person name="LaButti K."/>
            <person name="Lindquist E.A."/>
            <person name="Lipzen A."/>
            <person name="Lundell T."/>
            <person name="Morin E."/>
            <person name="Murat C."/>
            <person name="Riley R."/>
            <person name="Ohm R."/>
            <person name="Sun H."/>
            <person name="Tunlid A."/>
            <person name="Henrissat B."/>
            <person name="Grigoriev I.V."/>
            <person name="Hibbett D.S."/>
            <person name="Martin F."/>
        </authorList>
    </citation>
    <scope>NUCLEOTIDE SEQUENCE [LARGE SCALE GENOMIC DNA]</scope>
    <source>
        <strain evidence="2">LaAM-08-1</strain>
    </source>
</reference>
<proteinExistence type="predicted"/>
<evidence type="ECO:0000313" key="1">
    <source>
        <dbReference type="EMBL" id="KIK01130.1"/>
    </source>
</evidence>
<sequence>MKSCYFSRFPVTPGAPTKAAWCPNFRDFLHMFEFCPAHPSYTVDVIPLSVVHFRLDELIKKFKRGDEPAILTPLIGLPTLNRG</sequence>
<protein>
    <submittedName>
        <fullName evidence="1">Uncharacterized protein</fullName>
    </submittedName>
</protein>
<gene>
    <name evidence="1" type="ORF">K443DRAFT_580383</name>
</gene>
<reference evidence="1 2" key="1">
    <citation type="submission" date="2014-04" db="EMBL/GenBank/DDBJ databases">
        <authorList>
            <consortium name="DOE Joint Genome Institute"/>
            <person name="Kuo A."/>
            <person name="Kohler A."/>
            <person name="Nagy L.G."/>
            <person name="Floudas D."/>
            <person name="Copeland A."/>
            <person name="Barry K.W."/>
            <person name="Cichocki N."/>
            <person name="Veneault-Fourrey C."/>
            <person name="LaButti K."/>
            <person name="Lindquist E.A."/>
            <person name="Lipzen A."/>
            <person name="Lundell T."/>
            <person name="Morin E."/>
            <person name="Murat C."/>
            <person name="Sun H."/>
            <person name="Tunlid A."/>
            <person name="Henrissat B."/>
            <person name="Grigoriev I.V."/>
            <person name="Hibbett D.S."/>
            <person name="Martin F."/>
            <person name="Nordberg H.P."/>
            <person name="Cantor M.N."/>
            <person name="Hua S.X."/>
        </authorList>
    </citation>
    <scope>NUCLEOTIDE SEQUENCE [LARGE SCALE GENOMIC DNA]</scope>
    <source>
        <strain evidence="1 2">LaAM-08-1</strain>
    </source>
</reference>
<name>A0A0C9WRE6_9AGAR</name>
<dbReference type="AlphaFoldDB" id="A0A0C9WRE6"/>
<dbReference type="HOGENOM" id="CLU_2542939_0_0_1"/>